<protein>
    <submittedName>
        <fullName evidence="3">Uncharacterized protein</fullName>
    </submittedName>
</protein>
<evidence type="ECO:0000313" key="4">
    <source>
        <dbReference type="Proteomes" id="UP000472276"/>
    </source>
</evidence>
<dbReference type="InterPro" id="IPR031528">
    <property type="entry name" value="C4orf19"/>
</dbReference>
<dbReference type="Proteomes" id="UP000472276">
    <property type="component" value="Unassembled WGS sequence"/>
</dbReference>
<feature type="signal peptide" evidence="2">
    <location>
        <begin position="1"/>
        <end position="19"/>
    </location>
</feature>
<keyword evidence="2" id="KW-0732">Signal</keyword>
<feature type="compositionally biased region" description="Polar residues" evidence="1">
    <location>
        <begin position="205"/>
        <end position="221"/>
    </location>
</feature>
<dbReference type="Pfam" id="PF15770">
    <property type="entry name" value="DUF4699"/>
    <property type="match status" value="1"/>
</dbReference>
<evidence type="ECO:0000313" key="3">
    <source>
        <dbReference type="Ensembl" id="ENSOABP00000017502.1"/>
    </source>
</evidence>
<reference evidence="3" key="2">
    <citation type="submission" date="2025-09" db="UniProtKB">
        <authorList>
            <consortium name="Ensembl"/>
        </authorList>
    </citation>
    <scope>IDENTIFICATION</scope>
</reference>
<proteinExistence type="predicted"/>
<feature type="region of interest" description="Disordered" evidence="1">
    <location>
        <begin position="24"/>
        <end position="52"/>
    </location>
</feature>
<sequence length="255" mass="27559">MIILTLAVTFLFLLSHSYVYDPSAPADVRKSDSTGSSLYQPHRRPGGAPNRDLYGEAKQKHGFHNLAYSKSNESTLKLEVDNNHVNQRLHRQGSIPPTEGGLYIIQPQGVGQQWMTQEKGPSQVPVYPSVENYEIPRSQATSNGWTSSEHRLSSTELSADEIDEGVGGTPEYLCDTGDEGSVSSVDIQTSNTSLSSGGTRDDLTLTKTPDVSTMESGISVSKSEDEEQEVQSVTDSMVAEALAALEAATAGEDYE</sequence>
<feature type="compositionally biased region" description="Polar residues" evidence="1">
    <location>
        <begin position="181"/>
        <end position="198"/>
    </location>
</feature>
<accession>A0A668STJ4</accession>
<name>A0A668STJ4_OREAU</name>
<feature type="chain" id="PRO_5025330250" evidence="2">
    <location>
        <begin position="20"/>
        <end position="255"/>
    </location>
</feature>
<keyword evidence="4" id="KW-1185">Reference proteome</keyword>
<reference evidence="3" key="1">
    <citation type="submission" date="2025-08" db="UniProtKB">
        <authorList>
            <consortium name="Ensembl"/>
        </authorList>
    </citation>
    <scope>IDENTIFICATION</scope>
</reference>
<dbReference type="OMA" id="NDSHKIR"/>
<evidence type="ECO:0000256" key="2">
    <source>
        <dbReference type="SAM" id="SignalP"/>
    </source>
</evidence>
<dbReference type="AlphaFoldDB" id="A0A668STJ4"/>
<feature type="region of interest" description="Disordered" evidence="1">
    <location>
        <begin position="176"/>
        <end position="234"/>
    </location>
</feature>
<dbReference type="Ensembl" id="ENSOABT00000018040.2">
    <property type="protein sequence ID" value="ENSOABP00000017502.1"/>
    <property type="gene ID" value="ENSOABG00000008547.2"/>
</dbReference>
<evidence type="ECO:0000256" key="1">
    <source>
        <dbReference type="SAM" id="MobiDB-lite"/>
    </source>
</evidence>
<organism evidence="3 4">
    <name type="scientific">Oreochromis aureus</name>
    <name type="common">Israeli tilapia</name>
    <name type="synonym">Chromis aureus</name>
    <dbReference type="NCBI Taxonomy" id="47969"/>
    <lineage>
        <taxon>Eukaryota</taxon>
        <taxon>Metazoa</taxon>
        <taxon>Chordata</taxon>
        <taxon>Craniata</taxon>
        <taxon>Vertebrata</taxon>
        <taxon>Euteleostomi</taxon>
        <taxon>Actinopterygii</taxon>
        <taxon>Neopterygii</taxon>
        <taxon>Teleostei</taxon>
        <taxon>Neoteleostei</taxon>
        <taxon>Acanthomorphata</taxon>
        <taxon>Ovalentaria</taxon>
        <taxon>Cichlomorphae</taxon>
        <taxon>Cichliformes</taxon>
        <taxon>Cichlidae</taxon>
        <taxon>African cichlids</taxon>
        <taxon>Pseudocrenilabrinae</taxon>
        <taxon>Oreochromini</taxon>
        <taxon>Oreochromis</taxon>
    </lineage>
</organism>